<evidence type="ECO:0000256" key="2">
    <source>
        <dbReference type="ARBA" id="ARBA00022786"/>
    </source>
</evidence>
<dbReference type="Pfam" id="PF00400">
    <property type="entry name" value="WD40"/>
    <property type="match status" value="2"/>
</dbReference>
<feature type="compositionally biased region" description="Polar residues" evidence="5">
    <location>
        <begin position="157"/>
        <end position="166"/>
    </location>
</feature>
<name>A0A9P9AUV8_9HYPO</name>
<feature type="compositionally biased region" description="Polar residues" evidence="5">
    <location>
        <begin position="106"/>
        <end position="115"/>
    </location>
</feature>
<dbReference type="GO" id="GO:0030674">
    <property type="term" value="F:protein-macromolecule adaptor activity"/>
    <property type="evidence" value="ECO:0007669"/>
    <property type="project" value="TreeGrafter"/>
</dbReference>
<feature type="compositionally biased region" description="Low complexity" evidence="5">
    <location>
        <begin position="54"/>
        <end position="65"/>
    </location>
</feature>
<keyword evidence="4" id="KW-0853">WD repeat</keyword>
<dbReference type="EMBL" id="JAGPYM010000006">
    <property type="protein sequence ID" value="KAH6893251.1"/>
    <property type="molecule type" value="Genomic_DNA"/>
</dbReference>
<dbReference type="InterPro" id="IPR001680">
    <property type="entry name" value="WD40_rpt"/>
</dbReference>
<organism evidence="6 7">
    <name type="scientific">Thelonectria olida</name>
    <dbReference type="NCBI Taxonomy" id="1576542"/>
    <lineage>
        <taxon>Eukaryota</taxon>
        <taxon>Fungi</taxon>
        <taxon>Dikarya</taxon>
        <taxon>Ascomycota</taxon>
        <taxon>Pezizomycotina</taxon>
        <taxon>Sordariomycetes</taxon>
        <taxon>Hypocreomycetidae</taxon>
        <taxon>Hypocreales</taxon>
        <taxon>Nectriaceae</taxon>
        <taxon>Thelonectria</taxon>
    </lineage>
</organism>
<dbReference type="AlphaFoldDB" id="A0A9P9AUV8"/>
<evidence type="ECO:0000313" key="7">
    <source>
        <dbReference type="Proteomes" id="UP000777438"/>
    </source>
</evidence>
<dbReference type="Proteomes" id="UP000777438">
    <property type="component" value="Unassembled WGS sequence"/>
</dbReference>
<feature type="region of interest" description="Disordered" evidence="5">
    <location>
        <begin position="1"/>
        <end position="182"/>
    </location>
</feature>
<evidence type="ECO:0000256" key="5">
    <source>
        <dbReference type="SAM" id="MobiDB-lite"/>
    </source>
</evidence>
<proteinExistence type="inferred from homology"/>
<feature type="compositionally biased region" description="Low complexity" evidence="5">
    <location>
        <begin position="167"/>
        <end position="177"/>
    </location>
</feature>
<feature type="repeat" description="WD" evidence="4">
    <location>
        <begin position="679"/>
        <end position="710"/>
    </location>
</feature>
<dbReference type="PANTHER" id="PTHR22852:SF0">
    <property type="entry name" value="DENTICLELESS PROTEIN HOMOLOG"/>
    <property type="match status" value="1"/>
</dbReference>
<dbReference type="InterPro" id="IPR015943">
    <property type="entry name" value="WD40/YVTN_repeat-like_dom_sf"/>
</dbReference>
<dbReference type="PROSITE" id="PS50082">
    <property type="entry name" value="WD_REPEATS_2"/>
    <property type="match status" value="1"/>
</dbReference>
<dbReference type="SUPFAM" id="SSF50978">
    <property type="entry name" value="WD40 repeat-like"/>
    <property type="match status" value="1"/>
</dbReference>
<dbReference type="Gene3D" id="2.130.10.10">
    <property type="entry name" value="YVTN repeat-like/Quinoprotein amine dehydrogenase"/>
    <property type="match status" value="2"/>
</dbReference>
<dbReference type="InterPro" id="IPR036322">
    <property type="entry name" value="WD40_repeat_dom_sf"/>
</dbReference>
<feature type="compositionally biased region" description="Polar residues" evidence="5">
    <location>
        <begin position="81"/>
        <end position="98"/>
    </location>
</feature>
<dbReference type="GO" id="GO:0005634">
    <property type="term" value="C:nucleus"/>
    <property type="evidence" value="ECO:0007669"/>
    <property type="project" value="TreeGrafter"/>
</dbReference>
<accession>A0A9P9AUV8</accession>
<dbReference type="InterPro" id="IPR051865">
    <property type="entry name" value="WD-repeat_CDT2_adapter"/>
</dbReference>
<evidence type="ECO:0000256" key="3">
    <source>
        <dbReference type="ARBA" id="ARBA00038344"/>
    </source>
</evidence>
<keyword evidence="7" id="KW-1185">Reference proteome</keyword>
<dbReference type="OrthoDB" id="2096344at2759"/>
<comment type="similarity">
    <text evidence="3">Belongs to the WD repeat cdt2 family.</text>
</comment>
<dbReference type="SMART" id="SM00320">
    <property type="entry name" value="WD40"/>
    <property type="match status" value="5"/>
</dbReference>
<reference evidence="6 7" key="1">
    <citation type="journal article" date="2021" name="Nat. Commun.">
        <title>Genetic determinants of endophytism in the Arabidopsis root mycobiome.</title>
        <authorList>
            <person name="Mesny F."/>
            <person name="Miyauchi S."/>
            <person name="Thiergart T."/>
            <person name="Pickel B."/>
            <person name="Atanasova L."/>
            <person name="Karlsson M."/>
            <person name="Huettel B."/>
            <person name="Barry K.W."/>
            <person name="Haridas S."/>
            <person name="Chen C."/>
            <person name="Bauer D."/>
            <person name="Andreopoulos W."/>
            <person name="Pangilinan J."/>
            <person name="LaButti K."/>
            <person name="Riley R."/>
            <person name="Lipzen A."/>
            <person name="Clum A."/>
            <person name="Drula E."/>
            <person name="Henrissat B."/>
            <person name="Kohler A."/>
            <person name="Grigoriev I.V."/>
            <person name="Martin F.M."/>
            <person name="Hacquard S."/>
        </authorList>
    </citation>
    <scope>NUCLEOTIDE SEQUENCE [LARGE SCALE GENOMIC DNA]</scope>
    <source>
        <strain evidence="6 7">MPI-CAGE-CH-0241</strain>
    </source>
</reference>
<feature type="region of interest" description="Disordered" evidence="5">
    <location>
        <begin position="199"/>
        <end position="219"/>
    </location>
</feature>
<keyword evidence="2" id="KW-0833">Ubl conjugation pathway</keyword>
<evidence type="ECO:0000256" key="1">
    <source>
        <dbReference type="ARBA" id="ARBA00004906"/>
    </source>
</evidence>
<comment type="caution">
    <text evidence="6">The sequence shown here is derived from an EMBL/GenBank/DDBJ whole genome shotgun (WGS) entry which is preliminary data.</text>
</comment>
<sequence>MDHRQHLASDPAPSTTTPSLQPPAMASFSPTTTNSLLSPTRTTSRKERRNASITPRRFGRFFTPRSNLTSLPTSRRILGTLGSSSTNRQPLSPQSNFSDPLASDPISPSSPTRRFTINEDENESRKRTQLDEDGPSPKRRNLLSDMPPPPLNLPVPTQSTQSTNHETSSTSSPAPTSKNVEQGLSELRKHTLSEFFKASRGTARAAKGKPATDTSTIMPNMSTESSIIEGYQPRPIRKFMNRGFEAQLLDREHGFSSHTGRQYLAFPAADYRAETASFYSRSQDYQTTHTHNREGNTIPFSLASCHAASVTAIGDEEGYVRFFKTTMTENADEEKVDVHFQVHDNAIMALDFSADDMRLATACGDRTGKIVDTVTQSVAFELNGGHWDSLRQISFQPGQAVGNMLSTSDRAGRIQIWDLRCSNAPINTFSAREPPRLIPRDTQLEPIQAKTVNTLDNTHERTTQGNTYGASVTAIKWMPAGREHLLLSASEANASIKLWDTRYIKPRRQAEEMPLAVTLQPTTHAWRSYGITSLALSSDAARLYAVCRDSTVYAYSTTHLMLGHAPELVDNAPKRRPAGVEGLGPLYGFKHDLFSARSFYVKCAIRPKGSTHTSELLAVGSSDSCAVLFPTDERYLRAASAQRAHILEPEVASTPSHSFSSTSPPTASVPIFRSGTPLIRGHEREVTSLSWAHDGKLVTTSDDYIVRQWQEGDAPARHLRQIGEFGGERYRAGWADVGDDFDAEDDGDENED</sequence>
<comment type="pathway">
    <text evidence="1">Protein modification; protein ubiquitination.</text>
</comment>
<feature type="compositionally biased region" description="Low complexity" evidence="5">
    <location>
        <begin position="29"/>
        <end position="42"/>
    </location>
</feature>
<evidence type="ECO:0000313" key="6">
    <source>
        <dbReference type="EMBL" id="KAH6893251.1"/>
    </source>
</evidence>
<evidence type="ECO:0000256" key="4">
    <source>
        <dbReference type="PROSITE-ProRule" id="PRU00221"/>
    </source>
</evidence>
<dbReference type="GO" id="GO:0043161">
    <property type="term" value="P:proteasome-mediated ubiquitin-dependent protein catabolic process"/>
    <property type="evidence" value="ECO:0007669"/>
    <property type="project" value="TreeGrafter"/>
</dbReference>
<dbReference type="PANTHER" id="PTHR22852">
    <property type="entry name" value="LETHAL 2 DENTICLELESS PROTEIN RETINOIC ACID-REGULATED NUCLEAR MATRIX-ASSOCIATED PROTEIN"/>
    <property type="match status" value="1"/>
</dbReference>
<gene>
    <name evidence="6" type="ORF">B0T10DRAFT_268918</name>
</gene>
<protein>
    <submittedName>
        <fullName evidence="6">WD domain-containing protein</fullName>
    </submittedName>
</protein>